<organism evidence="1 2">
    <name type="scientific">Plakobranchus ocellatus</name>
    <dbReference type="NCBI Taxonomy" id="259542"/>
    <lineage>
        <taxon>Eukaryota</taxon>
        <taxon>Metazoa</taxon>
        <taxon>Spiralia</taxon>
        <taxon>Lophotrochozoa</taxon>
        <taxon>Mollusca</taxon>
        <taxon>Gastropoda</taxon>
        <taxon>Heterobranchia</taxon>
        <taxon>Euthyneura</taxon>
        <taxon>Panpulmonata</taxon>
        <taxon>Sacoglossa</taxon>
        <taxon>Placobranchoidea</taxon>
        <taxon>Plakobranchidae</taxon>
        <taxon>Plakobranchus</taxon>
    </lineage>
</organism>
<reference evidence="1 2" key="1">
    <citation type="journal article" date="2021" name="Elife">
        <title>Chloroplast acquisition without the gene transfer in kleptoplastic sea slugs, Plakobranchus ocellatus.</title>
        <authorList>
            <person name="Maeda T."/>
            <person name="Takahashi S."/>
            <person name="Yoshida T."/>
            <person name="Shimamura S."/>
            <person name="Takaki Y."/>
            <person name="Nagai Y."/>
            <person name="Toyoda A."/>
            <person name="Suzuki Y."/>
            <person name="Arimoto A."/>
            <person name="Ishii H."/>
            <person name="Satoh N."/>
            <person name="Nishiyama T."/>
            <person name="Hasebe M."/>
            <person name="Maruyama T."/>
            <person name="Minagawa J."/>
            <person name="Obokata J."/>
            <person name="Shigenobu S."/>
        </authorList>
    </citation>
    <scope>NUCLEOTIDE SEQUENCE [LARGE SCALE GENOMIC DNA]</scope>
</reference>
<dbReference type="Proteomes" id="UP000735302">
    <property type="component" value="Unassembled WGS sequence"/>
</dbReference>
<proteinExistence type="predicted"/>
<evidence type="ECO:0000313" key="2">
    <source>
        <dbReference type="Proteomes" id="UP000735302"/>
    </source>
</evidence>
<protein>
    <submittedName>
        <fullName evidence="1">Uncharacterized protein</fullName>
    </submittedName>
</protein>
<accession>A0AAV4CEU2</accession>
<dbReference type="EMBL" id="BLXT01006181">
    <property type="protein sequence ID" value="GFO29664.1"/>
    <property type="molecule type" value="Genomic_DNA"/>
</dbReference>
<gene>
    <name evidence="1" type="ORF">PoB_005616900</name>
</gene>
<sequence length="134" mass="15305">MRRRRKEEYSHLFDKTILHWTSVSRICGNNGQAQANAKKSIFSHLLDKLPTIFTIKDSSKPTLFKIIPTSNPSLYFSAFFFDTASEPDSMAQFSMRLPQHLMKNYTESCESSSSIRRELCRVARLPPLEAGLGT</sequence>
<evidence type="ECO:0000313" key="1">
    <source>
        <dbReference type="EMBL" id="GFO29664.1"/>
    </source>
</evidence>
<name>A0AAV4CEU2_9GAST</name>
<comment type="caution">
    <text evidence="1">The sequence shown here is derived from an EMBL/GenBank/DDBJ whole genome shotgun (WGS) entry which is preliminary data.</text>
</comment>
<dbReference type="AlphaFoldDB" id="A0AAV4CEU2"/>
<keyword evidence="2" id="KW-1185">Reference proteome</keyword>